<accession>A0AAN6U1B0</accession>
<dbReference type="Proteomes" id="UP001302602">
    <property type="component" value="Unassembled WGS sequence"/>
</dbReference>
<sequence>MGPEACQVPGGPARKTPRYLTERIINIRVRISRWIRGKHLWVFSKLVGSERRFSQYRPHGGATWGLLWLRVVPFGGTSQPRIECAPGSGKEGCVGHPAEVGCVGKESFWEAPSLNIRKGAPSCREHNFSRRHANIPSVADQGSQKPSPPCDSQFVVLLEVRILSSCASGWRYLLPGLEGVVSHFASPRGQGESVARLEKFSCLERHFLRADTRFLLFDCAVIKALSVLQSAPRSVVGDC</sequence>
<dbReference type="GeneID" id="87823936"/>
<protein>
    <submittedName>
        <fullName evidence="1">Uncharacterized protein</fullName>
    </submittedName>
</protein>
<reference evidence="1" key="1">
    <citation type="journal article" date="2023" name="Mol. Phylogenet. Evol.">
        <title>Genome-scale phylogeny and comparative genomics of the fungal order Sordariales.</title>
        <authorList>
            <person name="Hensen N."/>
            <person name="Bonometti L."/>
            <person name="Westerberg I."/>
            <person name="Brannstrom I.O."/>
            <person name="Guillou S."/>
            <person name="Cros-Aarteil S."/>
            <person name="Calhoun S."/>
            <person name="Haridas S."/>
            <person name="Kuo A."/>
            <person name="Mondo S."/>
            <person name="Pangilinan J."/>
            <person name="Riley R."/>
            <person name="LaButti K."/>
            <person name="Andreopoulos B."/>
            <person name="Lipzen A."/>
            <person name="Chen C."/>
            <person name="Yan M."/>
            <person name="Daum C."/>
            <person name="Ng V."/>
            <person name="Clum A."/>
            <person name="Steindorff A."/>
            <person name="Ohm R.A."/>
            <person name="Martin F."/>
            <person name="Silar P."/>
            <person name="Natvig D.O."/>
            <person name="Lalanne C."/>
            <person name="Gautier V."/>
            <person name="Ament-Velasquez S.L."/>
            <person name="Kruys A."/>
            <person name="Hutchinson M.I."/>
            <person name="Powell A.J."/>
            <person name="Barry K."/>
            <person name="Miller A.N."/>
            <person name="Grigoriev I.V."/>
            <person name="Debuchy R."/>
            <person name="Gladieux P."/>
            <person name="Hiltunen Thoren M."/>
            <person name="Johannesson H."/>
        </authorList>
    </citation>
    <scope>NUCLEOTIDE SEQUENCE</scope>
    <source>
        <strain evidence="1">CBS 731.68</strain>
    </source>
</reference>
<name>A0AAN6U1B0_9PEZI</name>
<dbReference type="EMBL" id="MU853227">
    <property type="protein sequence ID" value="KAK4124512.1"/>
    <property type="molecule type" value="Genomic_DNA"/>
</dbReference>
<evidence type="ECO:0000313" key="2">
    <source>
        <dbReference type="Proteomes" id="UP001302602"/>
    </source>
</evidence>
<keyword evidence="2" id="KW-1185">Reference proteome</keyword>
<dbReference type="AlphaFoldDB" id="A0AAN6U1B0"/>
<evidence type="ECO:0000313" key="1">
    <source>
        <dbReference type="EMBL" id="KAK4124512.1"/>
    </source>
</evidence>
<comment type="caution">
    <text evidence="1">The sequence shown here is derived from an EMBL/GenBank/DDBJ whole genome shotgun (WGS) entry which is preliminary data.</text>
</comment>
<gene>
    <name evidence="1" type="ORF">N657DRAFT_394978</name>
</gene>
<dbReference type="RefSeq" id="XP_062648283.1">
    <property type="nucleotide sequence ID" value="XM_062787166.1"/>
</dbReference>
<reference evidence="1" key="2">
    <citation type="submission" date="2023-05" db="EMBL/GenBank/DDBJ databases">
        <authorList>
            <consortium name="Lawrence Berkeley National Laboratory"/>
            <person name="Steindorff A."/>
            <person name="Hensen N."/>
            <person name="Bonometti L."/>
            <person name="Westerberg I."/>
            <person name="Brannstrom I.O."/>
            <person name="Guillou S."/>
            <person name="Cros-Aarteil S."/>
            <person name="Calhoun S."/>
            <person name="Haridas S."/>
            <person name="Kuo A."/>
            <person name="Mondo S."/>
            <person name="Pangilinan J."/>
            <person name="Riley R."/>
            <person name="Labutti K."/>
            <person name="Andreopoulos B."/>
            <person name="Lipzen A."/>
            <person name="Chen C."/>
            <person name="Yanf M."/>
            <person name="Daum C."/>
            <person name="Ng V."/>
            <person name="Clum A."/>
            <person name="Ohm R."/>
            <person name="Martin F."/>
            <person name="Silar P."/>
            <person name="Natvig D."/>
            <person name="Lalanne C."/>
            <person name="Gautier V."/>
            <person name="Ament-Velasquez S.L."/>
            <person name="Kruys A."/>
            <person name="Hutchinson M.I."/>
            <person name="Powell A.J."/>
            <person name="Barry K."/>
            <person name="Miller A.N."/>
            <person name="Grigoriev I.V."/>
            <person name="Debuchy R."/>
            <person name="Gladieux P."/>
            <person name="Thoren M.H."/>
            <person name="Johannesson H."/>
        </authorList>
    </citation>
    <scope>NUCLEOTIDE SEQUENCE</scope>
    <source>
        <strain evidence="1">CBS 731.68</strain>
    </source>
</reference>
<proteinExistence type="predicted"/>
<organism evidence="1 2">
    <name type="scientific">Parathielavia appendiculata</name>
    <dbReference type="NCBI Taxonomy" id="2587402"/>
    <lineage>
        <taxon>Eukaryota</taxon>
        <taxon>Fungi</taxon>
        <taxon>Dikarya</taxon>
        <taxon>Ascomycota</taxon>
        <taxon>Pezizomycotina</taxon>
        <taxon>Sordariomycetes</taxon>
        <taxon>Sordariomycetidae</taxon>
        <taxon>Sordariales</taxon>
        <taxon>Chaetomiaceae</taxon>
        <taxon>Parathielavia</taxon>
    </lineage>
</organism>